<proteinExistence type="predicted"/>
<comment type="caution">
    <text evidence="2">The sequence shown here is derived from an EMBL/GenBank/DDBJ whole genome shotgun (WGS) entry which is preliminary data.</text>
</comment>
<evidence type="ECO:0000313" key="2">
    <source>
        <dbReference type="EMBL" id="KAF9614945.1"/>
    </source>
</evidence>
<organism evidence="2 3">
    <name type="scientific">Coptis chinensis</name>
    <dbReference type="NCBI Taxonomy" id="261450"/>
    <lineage>
        <taxon>Eukaryota</taxon>
        <taxon>Viridiplantae</taxon>
        <taxon>Streptophyta</taxon>
        <taxon>Embryophyta</taxon>
        <taxon>Tracheophyta</taxon>
        <taxon>Spermatophyta</taxon>
        <taxon>Magnoliopsida</taxon>
        <taxon>Ranunculales</taxon>
        <taxon>Ranunculaceae</taxon>
        <taxon>Coptidoideae</taxon>
        <taxon>Coptis</taxon>
    </lineage>
</organism>
<keyword evidence="3" id="KW-1185">Reference proteome</keyword>
<feature type="region of interest" description="Disordered" evidence="1">
    <location>
        <begin position="134"/>
        <end position="159"/>
    </location>
</feature>
<feature type="region of interest" description="Disordered" evidence="1">
    <location>
        <begin position="1"/>
        <end position="24"/>
    </location>
</feature>
<sequence>MEEEIIQDAKLNEEEGEGEDVDHSSQASPFFLQMNLLLLLWASASSFEEIMDASHEYSDVMKNEEAIKSELGKKPTRHRRERIQIKEMVQRRPKFQTRINKDVRHSKCITAHVIVKVRWLWVLISSGTPAMNNSVDKGLHNHKTKQSGQKGYQDHSHSPMSPITNQWAYDWCTCCIPPNPIKEE</sequence>
<evidence type="ECO:0000313" key="3">
    <source>
        <dbReference type="Proteomes" id="UP000631114"/>
    </source>
</evidence>
<dbReference type="OrthoDB" id="10585024at2759"/>
<dbReference type="AlphaFoldDB" id="A0A835I9P7"/>
<name>A0A835I9P7_9MAGN</name>
<dbReference type="Proteomes" id="UP000631114">
    <property type="component" value="Unassembled WGS sequence"/>
</dbReference>
<dbReference type="EMBL" id="JADFTS010000003">
    <property type="protein sequence ID" value="KAF9614945.1"/>
    <property type="molecule type" value="Genomic_DNA"/>
</dbReference>
<protein>
    <submittedName>
        <fullName evidence="2">Uncharacterized protein</fullName>
    </submittedName>
</protein>
<reference evidence="2 3" key="1">
    <citation type="submission" date="2020-10" db="EMBL/GenBank/DDBJ databases">
        <title>The Coptis chinensis genome and diversification of protoberbering-type alkaloids.</title>
        <authorList>
            <person name="Wang B."/>
            <person name="Shu S."/>
            <person name="Song C."/>
            <person name="Liu Y."/>
        </authorList>
    </citation>
    <scope>NUCLEOTIDE SEQUENCE [LARGE SCALE GENOMIC DNA]</scope>
    <source>
        <strain evidence="2">HL-2020</strain>
        <tissue evidence="2">Leaf</tissue>
    </source>
</reference>
<gene>
    <name evidence="2" type="ORF">IFM89_021375</name>
</gene>
<evidence type="ECO:0000256" key="1">
    <source>
        <dbReference type="SAM" id="MobiDB-lite"/>
    </source>
</evidence>
<accession>A0A835I9P7</accession>